<dbReference type="OrthoDB" id="284473at2759"/>
<dbReference type="EMBL" id="KV453935">
    <property type="protein sequence ID" value="ODV72378.1"/>
    <property type="molecule type" value="Genomic_DNA"/>
</dbReference>
<feature type="region of interest" description="Disordered" evidence="1">
    <location>
        <begin position="1"/>
        <end position="77"/>
    </location>
</feature>
<reference evidence="2 3" key="1">
    <citation type="journal article" date="2016" name="Proc. Natl. Acad. Sci. U.S.A.">
        <title>Comparative genomics of biotechnologically important yeasts.</title>
        <authorList>
            <person name="Riley R."/>
            <person name="Haridas S."/>
            <person name="Wolfe K.H."/>
            <person name="Lopes M.R."/>
            <person name="Hittinger C.T."/>
            <person name="Goeker M."/>
            <person name="Salamov A.A."/>
            <person name="Wisecaver J.H."/>
            <person name="Long T.M."/>
            <person name="Calvey C.H."/>
            <person name="Aerts A.L."/>
            <person name="Barry K.W."/>
            <person name="Choi C."/>
            <person name="Clum A."/>
            <person name="Coughlan A.Y."/>
            <person name="Deshpande S."/>
            <person name="Douglass A.P."/>
            <person name="Hanson S.J."/>
            <person name="Klenk H.-P."/>
            <person name="LaButti K.M."/>
            <person name="Lapidus A."/>
            <person name="Lindquist E.A."/>
            <person name="Lipzen A.M."/>
            <person name="Meier-Kolthoff J.P."/>
            <person name="Ohm R.A."/>
            <person name="Otillar R.P."/>
            <person name="Pangilinan J.L."/>
            <person name="Peng Y."/>
            <person name="Rokas A."/>
            <person name="Rosa C.A."/>
            <person name="Scheuner C."/>
            <person name="Sibirny A.A."/>
            <person name="Slot J.C."/>
            <person name="Stielow J.B."/>
            <person name="Sun H."/>
            <person name="Kurtzman C.P."/>
            <person name="Blackwell M."/>
            <person name="Grigoriev I.V."/>
            <person name="Jeffries T.W."/>
        </authorList>
    </citation>
    <scope>NUCLEOTIDE SEQUENCE [LARGE SCALE GENOMIC DNA]</scope>
    <source>
        <strain evidence="3">ATCC 18201 / CBS 1600 / BCRC 20928 / JCM 3617 / NBRC 0987 / NRRL Y-1542</strain>
    </source>
</reference>
<evidence type="ECO:0000256" key="1">
    <source>
        <dbReference type="SAM" id="MobiDB-lite"/>
    </source>
</evidence>
<dbReference type="AlphaFoldDB" id="A0A1E4RYP1"/>
<organism evidence="2 3">
    <name type="scientific">Cyberlindnera jadinii (strain ATCC 18201 / CBS 1600 / BCRC 20928 / JCM 3617 / NBRC 0987 / NRRL Y-1542)</name>
    <name type="common">Torula yeast</name>
    <name type="synonym">Candida utilis</name>
    <dbReference type="NCBI Taxonomy" id="983966"/>
    <lineage>
        <taxon>Eukaryota</taxon>
        <taxon>Fungi</taxon>
        <taxon>Dikarya</taxon>
        <taxon>Ascomycota</taxon>
        <taxon>Saccharomycotina</taxon>
        <taxon>Saccharomycetes</taxon>
        <taxon>Phaffomycetales</taxon>
        <taxon>Phaffomycetaceae</taxon>
        <taxon>Cyberlindnera</taxon>
    </lineage>
</organism>
<dbReference type="Proteomes" id="UP000094389">
    <property type="component" value="Unassembled WGS sequence"/>
</dbReference>
<evidence type="ECO:0000313" key="3">
    <source>
        <dbReference type="Proteomes" id="UP000094389"/>
    </source>
</evidence>
<gene>
    <name evidence="2" type="ORF">CYBJADRAFT_174239</name>
</gene>
<feature type="region of interest" description="Disordered" evidence="1">
    <location>
        <begin position="116"/>
        <end position="148"/>
    </location>
</feature>
<evidence type="ECO:0000313" key="2">
    <source>
        <dbReference type="EMBL" id="ODV72378.1"/>
    </source>
</evidence>
<name>A0A1E4RYP1_CYBJN</name>
<dbReference type="OMA" id="KEQCHAN"/>
<keyword evidence="3" id="KW-1185">Reference proteome</keyword>
<proteinExistence type="predicted"/>
<dbReference type="RefSeq" id="XP_020069417.1">
    <property type="nucleotide sequence ID" value="XM_020216554.1"/>
</dbReference>
<dbReference type="GeneID" id="30990950"/>
<accession>A0A1E4RYP1</accession>
<protein>
    <submittedName>
        <fullName evidence="2">Uncharacterized protein</fullName>
    </submittedName>
</protein>
<dbReference type="STRING" id="983966.A0A1E4RYP1"/>
<sequence>MGDVRKHNFSEYLKLKRRREEQRTEEQSQAGTEGRAEEQAEPQEEPQTEAHTEPQTERNAATAKEHQSSAAAHENCSPVTWDDEFTVLEKKYAEGNALPPLLSPQLPSRYTDRPMIPTKLSPTLPPKYSRQVPERKPTPLSLSSASSNRRVKIVRRNHCLEVTIHLPPGLKVKAHNSVTKKQANGNSRLIGLGISTSASIDKEQCHANFEKFVRVATEKKHLGDSYRDSPGGNDRENVQLAIVTYIDSITMYLVGFHHQDMYRKLCKKLSDEKTWLTLESLLDLVITLSQHEHNDSSDITGLCYQIRCVVYEHVSRIVDGYIRVAIANRKRSFSDADKLRYGDVLVERIKQQMKYRDISRKSLERGDELLDMAQLARRYRPLLGRPSREKPVEEDRAESLFDGAVHLPINHTTTVEEVSEYAVRVAQLWSKHQGVRYTNWGLG</sequence>